<feature type="transmembrane region" description="Helical" evidence="1">
    <location>
        <begin position="6"/>
        <end position="28"/>
    </location>
</feature>
<keyword evidence="3" id="KW-1185">Reference proteome</keyword>
<gene>
    <name evidence="2" type="ORF">SAMN05421791_101238</name>
</gene>
<dbReference type="InterPro" id="IPR025324">
    <property type="entry name" value="DUF4230"/>
</dbReference>
<organism evidence="2 3">
    <name type="scientific">Facklamia miroungae</name>
    <dbReference type="NCBI Taxonomy" id="120956"/>
    <lineage>
        <taxon>Bacteria</taxon>
        <taxon>Bacillati</taxon>
        <taxon>Bacillota</taxon>
        <taxon>Bacilli</taxon>
        <taxon>Lactobacillales</taxon>
        <taxon>Aerococcaceae</taxon>
        <taxon>Facklamia</taxon>
    </lineage>
</organism>
<accession>A0A1G7PI07</accession>
<name>A0A1G7PI07_9LACT</name>
<evidence type="ECO:0000256" key="1">
    <source>
        <dbReference type="SAM" id="Phobius"/>
    </source>
</evidence>
<protein>
    <recommendedName>
        <fullName evidence="4">DUF4230 domain-containing protein</fullName>
    </recommendedName>
</protein>
<dbReference type="EMBL" id="FNCK01000001">
    <property type="protein sequence ID" value="SDF85010.1"/>
    <property type="molecule type" value="Genomic_DNA"/>
</dbReference>
<keyword evidence="1" id="KW-1133">Transmembrane helix</keyword>
<keyword evidence="1" id="KW-0472">Membrane</keyword>
<keyword evidence="1" id="KW-0812">Transmembrane</keyword>
<evidence type="ECO:0008006" key="4">
    <source>
        <dbReference type="Google" id="ProtNLM"/>
    </source>
</evidence>
<proteinExistence type="predicted"/>
<dbReference type="Proteomes" id="UP000199708">
    <property type="component" value="Unassembled WGS sequence"/>
</dbReference>
<evidence type="ECO:0000313" key="3">
    <source>
        <dbReference type="Proteomes" id="UP000199708"/>
    </source>
</evidence>
<dbReference type="Pfam" id="PF14014">
    <property type="entry name" value="DUF4230"/>
    <property type="match status" value="1"/>
</dbReference>
<dbReference type="STRING" id="120956.SAMN05421791_101238"/>
<evidence type="ECO:0000313" key="2">
    <source>
        <dbReference type="EMBL" id="SDF85010.1"/>
    </source>
</evidence>
<dbReference type="AlphaFoldDB" id="A0A1G7PI07"/>
<sequence>MFFRYFFLTIGILSFTVWAVFYGLGHYVQSIPNDLSQQEIQMVKNRLEQSQELTTMKYHYTNMGHYEKQKALKNWKIPFTETEFILSYAGVIHAGVDLNEVDLKTSDNELIIKLPKAKLLAHEVDNDSIEILDEEKSIFNPLQVSDVTNLQTDLKKEMEKEAVANGLLEEAQAYSKEQVSILLQEILESINPELELKIEVA</sequence>
<reference evidence="2 3" key="1">
    <citation type="submission" date="2016-10" db="EMBL/GenBank/DDBJ databases">
        <authorList>
            <person name="de Groot N.N."/>
        </authorList>
    </citation>
    <scope>NUCLEOTIDE SEQUENCE [LARGE SCALE GENOMIC DNA]</scope>
    <source>
        <strain evidence="2 3">ATCC BAA-466</strain>
    </source>
</reference>